<proteinExistence type="predicted"/>
<dbReference type="EMBL" id="EF066650">
    <property type="protein sequence ID" value="ABN47133.1"/>
    <property type="molecule type" value="Genomic_DNA"/>
</dbReference>
<accession>A4KVN2</accession>
<geneLocation type="plasmid" evidence="1 2">
    <name>pSmeSM11b</name>
</geneLocation>
<evidence type="ECO:0000313" key="2">
    <source>
        <dbReference type="Proteomes" id="UP000009045"/>
    </source>
</evidence>
<keyword evidence="1" id="KW-0614">Plasmid</keyword>
<evidence type="ECO:0000313" key="1">
    <source>
        <dbReference type="EMBL" id="ABN47133.1"/>
    </source>
</evidence>
<protein>
    <submittedName>
        <fullName evidence="1">Uncharacterized protein</fullName>
    </submittedName>
</protein>
<reference evidence="1 2" key="1">
    <citation type="journal article" date="2007" name="FEMS Microbiol. Lett.">
        <title>Sequence analysis of the 181-kb accessory plasmid pSmeSM11b, isolated from a dominant Sinorhizobium meliloti strain identified during a long-term field release experiment.</title>
        <authorList>
            <person name="Stiens M."/>
            <person name="Schneiker S."/>
            <person name="Puhler A."/>
            <person name="Schluter A."/>
        </authorList>
    </citation>
    <scope>NUCLEOTIDE SEQUENCE [LARGE SCALE GENOMIC DNA]</scope>
    <source>
        <strain evidence="1 2">SM11</strain>
        <plasmid evidence="2">pSmeSM11b</plasmid>
    </source>
</reference>
<reference evidence="2" key="2">
    <citation type="journal article" date="2011" name="J. Biotechnol.">
        <title>The complete genome sequence of the dominant Sinorhizobium meliloti field isolate SM11 extends the S. meliloti pan-genome.</title>
        <authorList>
            <person name="Schneiker-Bekel S."/>
            <person name="Wibberg D."/>
            <person name="Bekel T."/>
            <person name="Blom J."/>
            <person name="Linke B."/>
            <person name="Neuweger H."/>
            <person name="Stiens M."/>
            <person name="Vorholter F.J."/>
            <person name="Weidner S."/>
            <person name="Goesmann A."/>
            <person name="Puhler A."/>
            <person name="Schluter A."/>
        </authorList>
    </citation>
    <scope>NUCLEOTIDE SEQUENCE [LARGE SCALE GENOMIC DNA]</scope>
    <source>
        <strain evidence="2">SM11</strain>
        <plasmid evidence="2">pSmeSM11b</plasmid>
    </source>
</reference>
<name>A4KVN2_SINMM</name>
<dbReference type="AlphaFoldDB" id="A4KVN2"/>
<dbReference type="RefSeq" id="WP_012477321.1">
    <property type="nucleotide sequence ID" value="NC_010865.1"/>
</dbReference>
<gene>
    <name evidence="1" type="primary">orf127</name>
</gene>
<sequence length="148" mass="16678">METNISSQREAIEAILQDHSTLLDSNCSLEQCIEANDPDLQSFIAALLTLVPLLKHPGFSEEAEWRVVRGPFEAEAHCTEFRTSRDTVIPFQRIDLVTQNDPSPFAELTIGPSPDARDRTFGAIRRLLDQHGLQSCDLRVSDIPYRGW</sequence>
<organism evidence="1 2">
    <name type="scientific">Sinorhizobium meliloti (strain SM11)</name>
    <dbReference type="NCBI Taxonomy" id="707241"/>
    <lineage>
        <taxon>Bacteria</taxon>
        <taxon>Pseudomonadati</taxon>
        <taxon>Pseudomonadota</taxon>
        <taxon>Alphaproteobacteria</taxon>
        <taxon>Hyphomicrobiales</taxon>
        <taxon>Rhizobiaceae</taxon>
        <taxon>Sinorhizobium/Ensifer group</taxon>
        <taxon>Sinorhizobium</taxon>
    </lineage>
</organism>
<dbReference type="Proteomes" id="UP000009045">
    <property type="component" value="Plasmid pSmeSM11b"/>
</dbReference>